<organism evidence="1 2">
    <name type="scientific">Durio zibethinus</name>
    <name type="common">Durian</name>
    <dbReference type="NCBI Taxonomy" id="66656"/>
    <lineage>
        <taxon>Eukaryota</taxon>
        <taxon>Viridiplantae</taxon>
        <taxon>Streptophyta</taxon>
        <taxon>Embryophyta</taxon>
        <taxon>Tracheophyta</taxon>
        <taxon>Spermatophyta</taxon>
        <taxon>Magnoliopsida</taxon>
        <taxon>eudicotyledons</taxon>
        <taxon>Gunneridae</taxon>
        <taxon>Pentapetalae</taxon>
        <taxon>rosids</taxon>
        <taxon>malvids</taxon>
        <taxon>Malvales</taxon>
        <taxon>Malvaceae</taxon>
        <taxon>Helicteroideae</taxon>
        <taxon>Durio</taxon>
    </lineage>
</organism>
<dbReference type="AlphaFoldDB" id="A0A6P5YTS4"/>
<dbReference type="PANTHER" id="PTHR46890:SF48">
    <property type="entry name" value="RNA-DIRECTED DNA POLYMERASE"/>
    <property type="match status" value="1"/>
</dbReference>
<proteinExistence type="predicted"/>
<name>A0A6P5YTS4_DURZI</name>
<evidence type="ECO:0000313" key="2">
    <source>
        <dbReference type="RefSeq" id="XP_022743904.1"/>
    </source>
</evidence>
<accession>A0A6P5YTS4</accession>
<dbReference type="GeneID" id="111294818"/>
<keyword evidence="1" id="KW-1185">Reference proteome</keyword>
<dbReference type="PANTHER" id="PTHR46890">
    <property type="entry name" value="NON-LTR RETROLELEMENT REVERSE TRANSCRIPTASE-LIKE PROTEIN-RELATED"/>
    <property type="match status" value="1"/>
</dbReference>
<reference evidence="2" key="1">
    <citation type="submission" date="2025-08" db="UniProtKB">
        <authorList>
            <consortium name="RefSeq"/>
        </authorList>
    </citation>
    <scope>IDENTIFICATION</scope>
    <source>
        <tissue evidence="2">Fruit stalk</tissue>
    </source>
</reference>
<sequence length="508" mass="59186">MTKIYLNKHERGSIPHSRVEGKETKLEDANGEWIMGNTGVKKIVMEHFTSFFTISKMMDEIGQLQLPLQDKDICRALWSFKPFEALGPNDFHLGFYKHCWDKVKGKIYETIREVFVSGRLQEAMNDMLISLIPKGESLYLISQYHLISLLNTTYKIVSKILVKRLRPLLNKLISPLQGSFILGRQAFDSVGFIKEFLYFFKFPPKWIHLIMNSMISSYLVVVINGERMKSFQTSKGRGSQLRSLGKVYVSYTYSLLMMNTKRDQQDWITKLLNIRSTDELGKYLGFPMHSRNNGFDQSTMEALTAYYMQCTAFLTFSCSELDKINRRFLWEGRSNRKKLHRLKWTEVTKAKEEDGLDRKLSRAINQELLSKRCWRMLHNQSELWVRVLKEKYLLNNDNRGKGPVIGPMKCEDENIIVKQFKQRVDSGNQHPVAIDLPLEVLQAIQSVPFSRPDVGNDSMCWNYSNSGEIDLNSAYKFALNHDMQGGGKERDMWTWIRKQKAPPNLKFF</sequence>
<dbReference type="RefSeq" id="XP_022743904.1">
    <property type="nucleotide sequence ID" value="XM_022888169.1"/>
</dbReference>
<protein>
    <submittedName>
        <fullName evidence="2">Uncharacterized protein LOC111294818</fullName>
    </submittedName>
</protein>
<evidence type="ECO:0000313" key="1">
    <source>
        <dbReference type="Proteomes" id="UP000515121"/>
    </source>
</evidence>
<dbReference type="OrthoDB" id="1938551at2759"/>
<gene>
    <name evidence="2" type="primary">LOC111294818</name>
</gene>
<dbReference type="KEGG" id="dzi:111294818"/>
<dbReference type="InterPro" id="IPR052343">
    <property type="entry name" value="Retrotransposon-Effector_Assoc"/>
</dbReference>
<dbReference type="Proteomes" id="UP000515121">
    <property type="component" value="Unplaced"/>
</dbReference>